<dbReference type="SUPFAM" id="SSF53590">
    <property type="entry name" value="Nucleoside hydrolase"/>
    <property type="match status" value="1"/>
</dbReference>
<dbReference type="Pfam" id="PF07632">
    <property type="entry name" value="Sde182_NH-like"/>
    <property type="match status" value="1"/>
</dbReference>
<dbReference type="AlphaFoldDB" id="A0AA96FFV0"/>
<dbReference type="InterPro" id="IPR036452">
    <property type="entry name" value="Ribo_hydro-like"/>
</dbReference>
<dbReference type="Pfam" id="PF21027">
    <property type="entry name" value="Sde0182_C"/>
    <property type="match status" value="1"/>
</dbReference>
<dbReference type="EMBL" id="CP134880">
    <property type="protein sequence ID" value="WNM28855.1"/>
    <property type="molecule type" value="Genomic_DNA"/>
</dbReference>
<reference evidence="3" key="1">
    <citation type="submission" date="2023-09" db="EMBL/GenBank/DDBJ databases">
        <title>Demequina sp. a novel bacteria isolated from Capsicum annuum.</title>
        <authorList>
            <person name="Humaira Z."/>
            <person name="Lee J."/>
            <person name="Cho D."/>
        </authorList>
    </citation>
    <scope>NUCLEOTIDE SEQUENCE</scope>
    <source>
        <strain evidence="3">PMTSA13</strain>
    </source>
</reference>
<proteinExistence type="predicted"/>
<protein>
    <submittedName>
        <fullName evidence="3">DUF1593 domain-containing protein</fullName>
    </submittedName>
</protein>
<feature type="domain" description="Cellulose-binding Sde182 nucleoside hydrolase-like" evidence="1">
    <location>
        <begin position="11"/>
        <end position="320"/>
    </location>
</feature>
<dbReference type="GO" id="GO:0016799">
    <property type="term" value="F:hydrolase activity, hydrolyzing N-glycosyl compounds"/>
    <property type="evidence" value="ECO:0007669"/>
    <property type="project" value="InterPro"/>
</dbReference>
<evidence type="ECO:0000313" key="3">
    <source>
        <dbReference type="EMBL" id="WNM28855.1"/>
    </source>
</evidence>
<dbReference type="RefSeq" id="WP_313545423.1">
    <property type="nucleotide sequence ID" value="NZ_CP134880.1"/>
</dbReference>
<dbReference type="Gene3D" id="2.60.40.10">
    <property type="entry name" value="Immunoglobulins"/>
    <property type="match status" value="1"/>
</dbReference>
<name>A0AA96FFV0_9MICO</name>
<evidence type="ECO:0000259" key="2">
    <source>
        <dbReference type="Pfam" id="PF21027"/>
    </source>
</evidence>
<dbReference type="Gene3D" id="3.90.245.10">
    <property type="entry name" value="Ribonucleoside hydrolase-like"/>
    <property type="match status" value="1"/>
</dbReference>
<evidence type="ECO:0000259" key="1">
    <source>
        <dbReference type="Pfam" id="PF07632"/>
    </source>
</evidence>
<accession>A0AA96FFV0</accession>
<dbReference type="InterPro" id="IPR011483">
    <property type="entry name" value="Sde182_NH-like"/>
</dbReference>
<dbReference type="GO" id="GO:0005975">
    <property type="term" value="P:carbohydrate metabolic process"/>
    <property type="evidence" value="ECO:0007669"/>
    <property type="project" value="UniProtKB-ARBA"/>
</dbReference>
<feature type="domain" description="Cellulose-binding Sde182 C-terminal" evidence="2">
    <location>
        <begin position="406"/>
        <end position="477"/>
    </location>
</feature>
<sequence>MRDGRGQGRVRVVVTTDPELDDLNSMLRLVLYSNEIELAGLVYSSSMFHFAGDPARGVEAHRWPPAGARGHIDQALDAYAQVHANLVVHDPRYPAPEHLRSLVRQGNIADVGDTREPTPGSDLIADLLLDHEPGTLVLQAWGGLNTIARALMTVDERLVDRPDRDAARARLMARTVLTSWGEQDSTFAEYIRPAWPEIELRQVATAAWGYAARHVASPEALEYLGAPWTRANVTAVGPIGAGYRVWGDGLFMADGFDADDYFGHAGLTDDDLRERGYQVFFPVEEPGAWISEGDTSNVALHIDNGLRNWENPTFGGWGGRQEADPEDPHRWNSVGSHPMVFSMPAPDWGDVGRWIPAFQNDFAGRLRWSVTSSYAQANHHPRIDVPDGLARSAAPGDTVRIAWIVSDPDGDAVLVRPWQYVEAGTADVAVLTSVEASAVDVTIPADAADGATVHVILEATDDGSPALTAYARVIITVVEPGR</sequence>
<dbReference type="Proteomes" id="UP001303408">
    <property type="component" value="Chromosome"/>
</dbReference>
<organism evidence="3">
    <name type="scientific">Demequina capsici</name>
    <dbReference type="NCBI Taxonomy" id="3075620"/>
    <lineage>
        <taxon>Bacteria</taxon>
        <taxon>Bacillati</taxon>
        <taxon>Actinomycetota</taxon>
        <taxon>Actinomycetes</taxon>
        <taxon>Micrococcales</taxon>
        <taxon>Demequinaceae</taxon>
        <taxon>Demequina</taxon>
    </lineage>
</organism>
<dbReference type="InterPro" id="IPR048527">
    <property type="entry name" value="Sde182_C"/>
</dbReference>
<gene>
    <name evidence="3" type="ORF">RN607_10395</name>
</gene>
<dbReference type="KEGG" id="dcp:RN607_10395"/>
<dbReference type="InterPro" id="IPR013783">
    <property type="entry name" value="Ig-like_fold"/>
</dbReference>